<keyword evidence="2 10" id="KW-0479">Metal-binding</keyword>
<keyword evidence="6 10" id="KW-0464">Manganese</keyword>
<dbReference type="Proteomes" id="UP000064967">
    <property type="component" value="Chromosome"/>
</dbReference>
<dbReference type="InterPro" id="IPR036025">
    <property type="entry name" value="RtcB-like_sf"/>
</dbReference>
<dbReference type="AlphaFoldDB" id="A0A0K1PJF4"/>
<feature type="binding site" evidence="9">
    <location>
        <begin position="281"/>
        <end position="282"/>
    </location>
    <ligand>
        <name>GMP</name>
        <dbReference type="ChEBI" id="CHEBI:58115"/>
    </ligand>
</feature>
<sequence>MKHPEQNQHGLAGLPGFARVFDGPGVWMEGNATDQIASVAALPGCLRVAGMPDLHAGRDFPIGAVVATQDVVYPLLVGGDAGCGARIVVTNEDHVSPDKLERRIRRAWEESIFEDVEPSRLFDAAWSQGPAGLLEVDGVPEALRRLAALDTTDDALPPSGDPSRFRAGFEGALGSIGGGNHFAEISKVSHVVDSEAGKTIGLEKNSLVALVHSGSRGLGAALFRAWCARPLVGAEIGAYLGELAGACRFARTNRLVVAYRLLSALSALRAGAIRGSFDVTHNDVRAELVSGAPAWIHRKGAAPAYESAFTVVLGSRGAPSWVMKGNGEEASLRSVAHGAGRRMGRTEAREKVRARYHRAELSRSPGGGRVICDDKDLLFEEHPDAYKAIEPIICALEANRLATRVASLVPVVTVKL</sequence>
<evidence type="ECO:0000256" key="11">
    <source>
        <dbReference type="RuleBase" id="RU371113"/>
    </source>
</evidence>
<feature type="binding site" evidence="10">
    <location>
        <position position="281"/>
    </location>
    <ligand>
        <name>Mn(2+)</name>
        <dbReference type="ChEBI" id="CHEBI:29035"/>
        <label>2</label>
    </ligand>
</feature>
<feature type="binding site" evidence="9">
    <location>
        <position position="320"/>
    </location>
    <ligand>
        <name>GMP</name>
        <dbReference type="ChEBI" id="CHEBI:58115"/>
    </ligand>
</feature>
<feature type="binding site" evidence="10">
    <location>
        <position position="181"/>
    </location>
    <ligand>
        <name>Mn(2+)</name>
        <dbReference type="ChEBI" id="CHEBI:29035"/>
        <label>1</label>
    </ligand>
</feature>
<comment type="subunit">
    <text evidence="11">Monomer.</text>
</comment>
<dbReference type="PATRIC" id="fig|1391654.3.peg.361"/>
<evidence type="ECO:0000256" key="5">
    <source>
        <dbReference type="ARBA" id="ARBA00023134"/>
    </source>
</evidence>
<feature type="binding site" evidence="9">
    <location>
        <position position="415"/>
    </location>
    <ligand>
        <name>GMP</name>
        <dbReference type="ChEBI" id="CHEBI:58115"/>
    </ligand>
</feature>
<evidence type="ECO:0000256" key="10">
    <source>
        <dbReference type="PIRSR" id="PIRSR601233-3"/>
    </source>
</evidence>
<dbReference type="GO" id="GO:0005525">
    <property type="term" value="F:GTP binding"/>
    <property type="evidence" value="ECO:0007669"/>
    <property type="project" value="UniProtKB-KW"/>
</dbReference>
<dbReference type="InterPro" id="IPR001233">
    <property type="entry name" value="RtcB"/>
</dbReference>
<reference evidence="12 13" key="1">
    <citation type="submission" date="2015-08" db="EMBL/GenBank/DDBJ databases">
        <authorList>
            <person name="Babu N.S."/>
            <person name="Beckwith C.J."/>
            <person name="Beseler K.G."/>
            <person name="Brison A."/>
            <person name="Carone J.V."/>
            <person name="Caskin T.P."/>
            <person name="Diamond M."/>
            <person name="Durham M.E."/>
            <person name="Foxe J.M."/>
            <person name="Go M."/>
            <person name="Henderson B.A."/>
            <person name="Jones I.B."/>
            <person name="McGettigan J.A."/>
            <person name="Micheletti S.J."/>
            <person name="Nasrallah M.E."/>
            <person name="Ortiz D."/>
            <person name="Piller C.R."/>
            <person name="Privatt S.R."/>
            <person name="Schneider S.L."/>
            <person name="Sharp S."/>
            <person name="Smith T.C."/>
            <person name="Stanton J.D."/>
            <person name="Ullery H.E."/>
            <person name="Wilson R.J."/>
            <person name="Serrano M.G."/>
            <person name="Buck G."/>
            <person name="Lee V."/>
            <person name="Wang Y."/>
            <person name="Carvalho R."/>
            <person name="Voegtly L."/>
            <person name="Shi R."/>
            <person name="Duckworth R."/>
            <person name="Johnson A."/>
            <person name="Loviza R."/>
            <person name="Walstead R."/>
            <person name="Shah Z."/>
            <person name="Kiflezghi M."/>
            <person name="Wade K."/>
            <person name="Ball S.L."/>
            <person name="Bradley K.W."/>
            <person name="Asai D.J."/>
            <person name="Bowman C.A."/>
            <person name="Russell D.A."/>
            <person name="Pope W.H."/>
            <person name="Jacobs-Sera D."/>
            <person name="Hendrix R.W."/>
            <person name="Hatfull G.F."/>
        </authorList>
    </citation>
    <scope>NUCLEOTIDE SEQUENCE [LARGE SCALE GENOMIC DNA]</scope>
    <source>
        <strain evidence="12 13">DSM 27648</strain>
    </source>
</reference>
<keyword evidence="1 11" id="KW-0436">Ligase</keyword>
<evidence type="ECO:0000313" key="12">
    <source>
        <dbReference type="EMBL" id="AKU93678.1"/>
    </source>
</evidence>
<accession>A0A0K1PJF4</accession>
<keyword evidence="13" id="KW-1185">Reference proteome</keyword>
<dbReference type="SUPFAM" id="SSF103365">
    <property type="entry name" value="Hypothetical protein PH1602"/>
    <property type="match status" value="1"/>
</dbReference>
<feature type="binding site" evidence="9">
    <location>
        <begin position="337"/>
        <end position="340"/>
    </location>
    <ligand>
        <name>GMP</name>
        <dbReference type="ChEBI" id="CHEBI:58115"/>
    </ligand>
</feature>
<dbReference type="Gene3D" id="3.90.1860.10">
    <property type="entry name" value="tRNA-splicing ligase RtcB"/>
    <property type="match status" value="1"/>
</dbReference>
<feature type="binding site" evidence="10">
    <location>
        <position position="212"/>
    </location>
    <ligand>
        <name>Mn(2+)</name>
        <dbReference type="ChEBI" id="CHEBI:29035"/>
        <label>2</label>
    </ligand>
</feature>
<dbReference type="OrthoDB" id="9802323at2"/>
<dbReference type="EC" id="6.5.1.-" evidence="11"/>
<evidence type="ECO:0000256" key="9">
    <source>
        <dbReference type="PIRSR" id="PIRSR601233-2"/>
    </source>
</evidence>
<feature type="binding site" evidence="9">
    <location>
        <begin position="180"/>
        <end position="184"/>
    </location>
    <ligand>
        <name>GMP</name>
        <dbReference type="ChEBI" id="CHEBI:58115"/>
    </ligand>
</feature>
<dbReference type="GO" id="GO:0170057">
    <property type="term" value="F:RNA ligase (GTP) activity"/>
    <property type="evidence" value="ECO:0007669"/>
    <property type="project" value="UniProtKB-EC"/>
</dbReference>
<evidence type="ECO:0000256" key="7">
    <source>
        <dbReference type="ARBA" id="ARBA00047746"/>
    </source>
</evidence>
<dbReference type="Pfam" id="PF01139">
    <property type="entry name" value="RtcB"/>
    <property type="match status" value="2"/>
</dbReference>
<organism evidence="12 13">
    <name type="scientific">Labilithrix luteola</name>
    <dbReference type="NCBI Taxonomy" id="1391654"/>
    <lineage>
        <taxon>Bacteria</taxon>
        <taxon>Pseudomonadati</taxon>
        <taxon>Myxococcota</taxon>
        <taxon>Polyangia</taxon>
        <taxon>Polyangiales</taxon>
        <taxon>Labilitrichaceae</taxon>
        <taxon>Labilithrix</taxon>
    </lineage>
</organism>
<dbReference type="PANTHER" id="PTHR11118">
    <property type="entry name" value="RNA-SPLICING LIGASE RTCB HOMOLOG"/>
    <property type="match status" value="1"/>
</dbReference>
<evidence type="ECO:0000256" key="8">
    <source>
        <dbReference type="PIRSR" id="PIRSR601233-1"/>
    </source>
</evidence>
<gene>
    <name evidence="11" type="primary">rtcB</name>
    <name evidence="12" type="ORF">AKJ09_00342</name>
</gene>
<dbReference type="EMBL" id="CP012333">
    <property type="protein sequence ID" value="AKU93678.1"/>
    <property type="molecule type" value="Genomic_DNA"/>
</dbReference>
<dbReference type="STRING" id="1391654.AKJ09_00342"/>
<dbReference type="RefSeq" id="WP_146645397.1">
    <property type="nucleotide sequence ID" value="NZ_CP012333.1"/>
</dbReference>
<comment type="similarity">
    <text evidence="11">Belongs to the RtcB family.</text>
</comment>
<keyword evidence="3 9" id="KW-0547">Nucleotide-binding</keyword>
<evidence type="ECO:0000256" key="2">
    <source>
        <dbReference type="ARBA" id="ARBA00022723"/>
    </source>
</evidence>
<keyword evidence="5 9" id="KW-0342">GTP-binding</keyword>
<feature type="active site" description="GMP-histidine intermediate" evidence="8">
    <location>
        <position position="337"/>
    </location>
</feature>
<dbReference type="GO" id="GO:0042245">
    <property type="term" value="P:RNA repair"/>
    <property type="evidence" value="ECO:0007669"/>
    <property type="project" value="UniProtKB-KW"/>
</dbReference>
<evidence type="ECO:0000256" key="4">
    <source>
        <dbReference type="ARBA" id="ARBA00022800"/>
    </source>
</evidence>
<proteinExistence type="inferred from homology"/>
<dbReference type="KEGG" id="llu:AKJ09_00342"/>
<protein>
    <recommendedName>
        <fullName evidence="11">tRNA-splicing ligase RtcB</fullName>
        <ecNumber evidence="11">6.5.1.-</ecNumber>
    </recommendedName>
</protein>
<dbReference type="GO" id="GO:0003972">
    <property type="term" value="F:RNA ligase (ATP) activity"/>
    <property type="evidence" value="ECO:0007669"/>
    <property type="project" value="TreeGrafter"/>
</dbReference>
<evidence type="ECO:0000313" key="13">
    <source>
        <dbReference type="Proteomes" id="UP000064967"/>
    </source>
</evidence>
<dbReference type="GO" id="GO:0006396">
    <property type="term" value="P:RNA processing"/>
    <property type="evidence" value="ECO:0007669"/>
    <property type="project" value="InterPro"/>
</dbReference>
<name>A0A0K1PJF4_9BACT</name>
<feature type="binding site" evidence="10">
    <location>
        <position position="80"/>
    </location>
    <ligand>
        <name>Mn(2+)</name>
        <dbReference type="ChEBI" id="CHEBI:29035"/>
        <label>1</label>
    </ligand>
</feature>
<dbReference type="PANTHER" id="PTHR11118:SF1">
    <property type="entry name" value="RNA-SPLICING LIGASE RTCB HOMOLOG"/>
    <property type="match status" value="1"/>
</dbReference>
<dbReference type="GO" id="GO:0046872">
    <property type="term" value="F:metal ion binding"/>
    <property type="evidence" value="ECO:0007669"/>
    <property type="project" value="UniProtKB-UniRule"/>
</dbReference>
<evidence type="ECO:0000256" key="6">
    <source>
        <dbReference type="ARBA" id="ARBA00023211"/>
    </source>
</evidence>
<keyword evidence="4" id="KW-0692">RNA repair</keyword>
<evidence type="ECO:0000256" key="3">
    <source>
        <dbReference type="ARBA" id="ARBA00022741"/>
    </source>
</evidence>
<comment type="catalytic activity">
    <reaction evidence="7">
        <text>a 3'-end 3'-phospho-ribonucleotide-RNA + a 5'-end dephospho-ribonucleoside-RNA + GTP = a ribonucleotidyl-ribonucleotide-RNA + GMP + diphosphate</text>
        <dbReference type="Rhea" id="RHEA:68076"/>
        <dbReference type="Rhea" id="RHEA-COMP:10463"/>
        <dbReference type="Rhea" id="RHEA-COMP:13936"/>
        <dbReference type="Rhea" id="RHEA-COMP:17355"/>
        <dbReference type="ChEBI" id="CHEBI:33019"/>
        <dbReference type="ChEBI" id="CHEBI:37565"/>
        <dbReference type="ChEBI" id="CHEBI:58115"/>
        <dbReference type="ChEBI" id="CHEBI:83062"/>
        <dbReference type="ChEBI" id="CHEBI:138284"/>
        <dbReference type="ChEBI" id="CHEBI:173118"/>
        <dbReference type="EC" id="6.5.1.8"/>
    </reaction>
</comment>
<comment type="cofactor">
    <cofactor evidence="10 11">
        <name>Mn(2+)</name>
        <dbReference type="ChEBI" id="CHEBI:29035"/>
    </cofactor>
    <text evidence="10 11">Binds 2 manganese ions per subunit.</text>
</comment>
<evidence type="ECO:0000256" key="1">
    <source>
        <dbReference type="ARBA" id="ARBA00022598"/>
    </source>
</evidence>